<dbReference type="AlphaFoldDB" id="A0A226EF57"/>
<evidence type="ECO:0000313" key="3">
    <source>
        <dbReference type="EMBL" id="OXA55714.1"/>
    </source>
</evidence>
<feature type="region of interest" description="Disordered" evidence="1">
    <location>
        <begin position="719"/>
        <end position="739"/>
    </location>
</feature>
<sequence>MFWKKNKTSKETAPKAETPKNNDAVPPPPQSKGPSPIDNAKTSPTGSMMGPVLAIGKWTHRAQTARQSMLATKPKIAFMPDMGITYEMLELEEHLEHAHHRVSFEHHKRRESQAVGTPLAAAPATTASTSVAQQACEIIIRRHFQHRFVMKIFQTINLQKPQQQPQAQQKPQGGGDAGKKNVEFTFNSRPFRAHMVDIEKRRMRKFIDIMNSPDEVYPPSEKDLRVPFSPQGTLIFHILELSKLAINDASTPSSLPVSFYCVLSIGPLKRTSKIVHSSTSKRIRVDYTAHFSIEIPEWRESPLNRFVVELWSYQDPEMHYIIGMTEIHTYEFIRKQHSVEEFKLWSDGINVGKMYCEYSFSYGYFGYGHSNYLKNPKNPIMETACHSVYPRIKIEPGDLVDKVYRVRMPEQLKVFTFNSLILDVSEAVDTDATRLRKRRLENTPTKPIIVEQVSFEEDKPVHCKLHMNIYQKEIQPDFNDTYGEFICLQTRKTRLDYLSSLVQGRMRDLYEDEAGVLFRPLKDKEADKIQKSEINHPGYLVHPTRLPCTTSLGTPQLTKEDEEFQDSFPSLRRGQGYLAMLFGFQKRPEPSEFLNDMDDPLYKSASVGARRFGCFRWLRRLFLCILAYCNLVFNFVFPEVRKPPPVITQKNPQILVKYLIRIFRFPLKVPEISVTTPTPPGSTTKVFTYFAKDSKDLGSSKLSKLQAQTEVLIQLAERPTADVGASDTASSSSEEEPMQLTKAEMLKRGQRDIKKSFAPPFSQANKPTTAGSNSTIMTDSTAPPPNPLLVKMNFPPIAPDFTGPGGHFKRGINQPLL</sequence>
<feature type="compositionally biased region" description="Basic and acidic residues" evidence="1">
    <location>
        <begin position="8"/>
        <end position="20"/>
    </location>
</feature>
<proteinExistence type="predicted"/>
<evidence type="ECO:0000259" key="2">
    <source>
        <dbReference type="PROSITE" id="PS50004"/>
    </source>
</evidence>
<feature type="region of interest" description="Disordered" evidence="1">
    <location>
        <begin position="756"/>
        <end position="790"/>
    </location>
</feature>
<dbReference type="PANTHER" id="PTHR21665:SF2">
    <property type="entry name" value="CATION CHANNEL SPERM-ASSOCIATED TARGETING SUBUNIT TAU"/>
    <property type="match status" value="1"/>
</dbReference>
<dbReference type="OMA" id="METHIYS"/>
<organism evidence="3 4">
    <name type="scientific">Folsomia candida</name>
    <name type="common">Springtail</name>
    <dbReference type="NCBI Taxonomy" id="158441"/>
    <lineage>
        <taxon>Eukaryota</taxon>
        <taxon>Metazoa</taxon>
        <taxon>Ecdysozoa</taxon>
        <taxon>Arthropoda</taxon>
        <taxon>Hexapoda</taxon>
        <taxon>Collembola</taxon>
        <taxon>Entomobryomorpha</taxon>
        <taxon>Isotomoidea</taxon>
        <taxon>Isotomidae</taxon>
        <taxon>Proisotominae</taxon>
        <taxon>Folsomia</taxon>
    </lineage>
</organism>
<evidence type="ECO:0000313" key="4">
    <source>
        <dbReference type="Proteomes" id="UP000198287"/>
    </source>
</evidence>
<reference evidence="3 4" key="1">
    <citation type="submission" date="2015-12" db="EMBL/GenBank/DDBJ databases">
        <title>The genome of Folsomia candida.</title>
        <authorList>
            <person name="Faddeeva A."/>
            <person name="Derks M.F."/>
            <person name="Anvar Y."/>
            <person name="Smit S."/>
            <person name="Van Straalen N."/>
            <person name="Roelofs D."/>
        </authorList>
    </citation>
    <scope>NUCLEOTIDE SEQUENCE [LARGE SCALE GENOMIC DNA]</scope>
    <source>
        <strain evidence="3 4">VU population</strain>
        <tissue evidence="3">Whole body</tissue>
    </source>
</reference>
<dbReference type="InterPro" id="IPR048363">
    <property type="entry name" value="CTSRT_C2"/>
</dbReference>
<feature type="compositionally biased region" description="Polar residues" evidence="1">
    <location>
        <begin position="762"/>
        <end position="781"/>
    </location>
</feature>
<dbReference type="InterPro" id="IPR035892">
    <property type="entry name" value="C2_domain_sf"/>
</dbReference>
<dbReference type="OrthoDB" id="2144823at2759"/>
<keyword evidence="4" id="KW-1185">Reference proteome</keyword>
<accession>A0A226EF57</accession>
<name>A0A226EF57_FOLCA</name>
<dbReference type="InterPro" id="IPR000008">
    <property type="entry name" value="C2_dom"/>
</dbReference>
<dbReference type="EMBL" id="LNIX01000004">
    <property type="protein sequence ID" value="OXA55714.1"/>
    <property type="molecule type" value="Genomic_DNA"/>
</dbReference>
<feature type="domain" description="C2" evidence="2">
    <location>
        <begin position="212"/>
        <end position="342"/>
    </location>
</feature>
<dbReference type="PROSITE" id="PS50004">
    <property type="entry name" value="C2"/>
    <property type="match status" value="1"/>
</dbReference>
<gene>
    <name evidence="3" type="ORF">Fcan01_09333</name>
</gene>
<dbReference type="PANTHER" id="PTHR21665">
    <property type="entry name" value="CATION CHANNEL SPERM-ASSOCIATED TARGETING SUBUNIT TAU"/>
    <property type="match status" value="1"/>
</dbReference>
<protein>
    <recommendedName>
        <fullName evidence="2">C2 domain-containing protein</fullName>
    </recommendedName>
</protein>
<feature type="region of interest" description="Disordered" evidence="1">
    <location>
        <begin position="160"/>
        <end position="182"/>
    </location>
</feature>
<comment type="caution">
    <text evidence="3">The sequence shown here is derived from an EMBL/GenBank/DDBJ whole genome shotgun (WGS) entry which is preliminary data.</text>
</comment>
<evidence type="ECO:0000256" key="1">
    <source>
        <dbReference type="SAM" id="MobiDB-lite"/>
    </source>
</evidence>
<dbReference type="Pfam" id="PF15729">
    <property type="entry name" value="CTSRT"/>
    <property type="match status" value="1"/>
</dbReference>
<dbReference type="Proteomes" id="UP000198287">
    <property type="component" value="Unassembled WGS sequence"/>
</dbReference>
<feature type="compositionally biased region" description="Low complexity" evidence="1">
    <location>
        <begin position="160"/>
        <end position="171"/>
    </location>
</feature>
<dbReference type="InterPro" id="IPR031462">
    <property type="entry name" value="CTSRT"/>
</dbReference>
<dbReference type="Gene3D" id="2.60.40.150">
    <property type="entry name" value="C2 domain"/>
    <property type="match status" value="1"/>
</dbReference>
<feature type="region of interest" description="Disordered" evidence="1">
    <location>
        <begin position="1"/>
        <end position="50"/>
    </location>
</feature>